<dbReference type="AlphaFoldDB" id="A0A1A9V0N9"/>
<dbReference type="EC" id="4.2.1.11" evidence="4"/>
<dbReference type="InterPro" id="IPR020811">
    <property type="entry name" value="Enolase_N"/>
</dbReference>
<feature type="domain" description="Enolase C-terminal TIM barrel" evidence="11">
    <location>
        <begin position="92"/>
        <end position="266"/>
    </location>
</feature>
<dbReference type="PANTHER" id="PTHR11902">
    <property type="entry name" value="ENOLASE"/>
    <property type="match status" value="1"/>
</dbReference>
<dbReference type="InterPro" id="IPR020810">
    <property type="entry name" value="Enolase_C"/>
</dbReference>
<dbReference type="SUPFAM" id="SSF51604">
    <property type="entry name" value="Enolase C-terminal domain-like"/>
    <property type="match status" value="1"/>
</dbReference>
<dbReference type="GO" id="GO:0006096">
    <property type="term" value="P:glycolytic process"/>
    <property type="evidence" value="ECO:0007669"/>
    <property type="project" value="UniProtKB-UniPathway"/>
</dbReference>
<dbReference type="VEuPathDB" id="VectorBase:GAUT021969"/>
<evidence type="ECO:0000256" key="8">
    <source>
        <dbReference type="ARBA" id="ARBA00023239"/>
    </source>
</evidence>
<dbReference type="InterPro" id="IPR000941">
    <property type="entry name" value="Enolase"/>
</dbReference>
<sequence>MPIKSIQTQLGLFRTAVSSGDSNGVHEVLELRDKEKNNYHGKSIFKAVCHLNEIVGLELIKTNLEVTEQEKTDEFTIKLVGIKNKSKYRANAILGISLAVCKAGVAKKAIGDEGGFAPNIQSNKEALCLIKHAIELAGYTDDLYQEFSNGRVIVSIEDAFDQDHWDTWSAITADTKIQIVGDDLTITNPKRIKTGVEKKACNCLLLKVNQIGTVTESPITVPLHKVHLLARENGWGHMVSHHSGETEDSFIADLVEGRRGLPAKLRRERRVVQSV</sequence>
<evidence type="ECO:0000259" key="11">
    <source>
        <dbReference type="SMART" id="SM01192"/>
    </source>
</evidence>
<comment type="similarity">
    <text evidence="3">Belongs to the enolase family.</text>
</comment>
<keyword evidence="6" id="KW-0460">Magnesium</keyword>
<evidence type="ECO:0000256" key="3">
    <source>
        <dbReference type="ARBA" id="ARBA00009604"/>
    </source>
</evidence>
<proteinExistence type="inferred from homology"/>
<dbReference type="Pfam" id="PF03952">
    <property type="entry name" value="Enolase_N"/>
    <property type="match status" value="1"/>
</dbReference>
<evidence type="ECO:0000256" key="9">
    <source>
        <dbReference type="ARBA" id="ARBA00031125"/>
    </source>
</evidence>
<evidence type="ECO:0000256" key="6">
    <source>
        <dbReference type="ARBA" id="ARBA00022842"/>
    </source>
</evidence>
<protein>
    <recommendedName>
        <fullName evidence="5">Enolase</fullName>
        <ecNumber evidence="4">4.2.1.11</ecNumber>
    </recommendedName>
    <alternativeName>
        <fullName evidence="9">2-phospho-D-glycerate hydro-lyase</fullName>
    </alternativeName>
    <alternativeName>
        <fullName evidence="10">2-phosphoglycerate dehydratase</fullName>
    </alternativeName>
</protein>
<comment type="cofactor">
    <cofactor evidence="1">
        <name>Mg(2+)</name>
        <dbReference type="ChEBI" id="CHEBI:18420"/>
    </cofactor>
</comment>
<dbReference type="Proteomes" id="UP000078200">
    <property type="component" value="Unassembled WGS sequence"/>
</dbReference>
<dbReference type="UniPathway" id="UPA00109">
    <property type="reaction ID" value="UER00187"/>
</dbReference>
<evidence type="ECO:0000256" key="2">
    <source>
        <dbReference type="ARBA" id="ARBA00005031"/>
    </source>
</evidence>
<dbReference type="SUPFAM" id="SSF54826">
    <property type="entry name" value="Enolase N-terminal domain-like"/>
    <property type="match status" value="1"/>
</dbReference>
<keyword evidence="8" id="KW-0456">Lyase</keyword>
<dbReference type="PROSITE" id="PS00164">
    <property type="entry name" value="ENOLASE"/>
    <property type="match status" value="1"/>
</dbReference>
<name>A0A1A9V0N9_GLOAU</name>
<keyword evidence="7" id="KW-0324">Glycolysis</keyword>
<dbReference type="Gene3D" id="3.30.390.10">
    <property type="entry name" value="Enolase-like, N-terminal domain"/>
    <property type="match status" value="1"/>
</dbReference>
<dbReference type="InterPro" id="IPR029017">
    <property type="entry name" value="Enolase-like_N"/>
</dbReference>
<dbReference type="InterPro" id="IPR036849">
    <property type="entry name" value="Enolase-like_C_sf"/>
</dbReference>
<evidence type="ECO:0000256" key="10">
    <source>
        <dbReference type="ARBA" id="ARBA00032132"/>
    </source>
</evidence>
<dbReference type="GO" id="GO:0000015">
    <property type="term" value="C:phosphopyruvate hydratase complex"/>
    <property type="evidence" value="ECO:0007669"/>
    <property type="project" value="InterPro"/>
</dbReference>
<dbReference type="InterPro" id="IPR020809">
    <property type="entry name" value="Enolase_CS"/>
</dbReference>
<dbReference type="EnsemblMetazoa" id="GAUT021969-RA">
    <property type="protein sequence ID" value="GAUT021969-PA"/>
    <property type="gene ID" value="GAUT021969"/>
</dbReference>
<accession>A0A1A9V0N9</accession>
<evidence type="ECO:0000256" key="5">
    <source>
        <dbReference type="ARBA" id="ARBA00017068"/>
    </source>
</evidence>
<dbReference type="Gene3D" id="3.20.20.120">
    <property type="entry name" value="Enolase-like C-terminal domain"/>
    <property type="match status" value="1"/>
</dbReference>
<evidence type="ECO:0000313" key="14">
    <source>
        <dbReference type="Proteomes" id="UP000078200"/>
    </source>
</evidence>
<comment type="pathway">
    <text evidence="2">Carbohydrate degradation; glycolysis; pyruvate from D-glyceraldehyde 3-phosphate: step 4/5.</text>
</comment>
<evidence type="ECO:0000256" key="4">
    <source>
        <dbReference type="ARBA" id="ARBA00012058"/>
    </source>
</evidence>
<organism evidence="13 14">
    <name type="scientific">Glossina austeni</name>
    <name type="common">Savannah tsetse fly</name>
    <dbReference type="NCBI Taxonomy" id="7395"/>
    <lineage>
        <taxon>Eukaryota</taxon>
        <taxon>Metazoa</taxon>
        <taxon>Ecdysozoa</taxon>
        <taxon>Arthropoda</taxon>
        <taxon>Hexapoda</taxon>
        <taxon>Insecta</taxon>
        <taxon>Pterygota</taxon>
        <taxon>Neoptera</taxon>
        <taxon>Endopterygota</taxon>
        <taxon>Diptera</taxon>
        <taxon>Brachycera</taxon>
        <taxon>Muscomorpha</taxon>
        <taxon>Hippoboscoidea</taxon>
        <taxon>Glossinidae</taxon>
        <taxon>Glossina</taxon>
    </lineage>
</organism>
<dbReference type="SMART" id="SM01193">
    <property type="entry name" value="Enolase_N"/>
    <property type="match status" value="1"/>
</dbReference>
<evidence type="ECO:0000256" key="7">
    <source>
        <dbReference type="ARBA" id="ARBA00023152"/>
    </source>
</evidence>
<dbReference type="PRINTS" id="PR00148">
    <property type="entry name" value="ENOLASE"/>
</dbReference>
<dbReference type="GO" id="GO:0004634">
    <property type="term" value="F:phosphopyruvate hydratase activity"/>
    <property type="evidence" value="ECO:0007669"/>
    <property type="project" value="UniProtKB-EC"/>
</dbReference>
<keyword evidence="14" id="KW-1185">Reference proteome</keyword>
<dbReference type="GO" id="GO:0000287">
    <property type="term" value="F:magnesium ion binding"/>
    <property type="evidence" value="ECO:0007669"/>
    <property type="project" value="InterPro"/>
</dbReference>
<evidence type="ECO:0000256" key="1">
    <source>
        <dbReference type="ARBA" id="ARBA00001946"/>
    </source>
</evidence>
<reference evidence="13" key="1">
    <citation type="submission" date="2020-05" db="UniProtKB">
        <authorList>
            <consortium name="EnsemblMetazoa"/>
        </authorList>
    </citation>
    <scope>IDENTIFICATION</scope>
    <source>
        <strain evidence="13">TTRI</strain>
    </source>
</reference>
<evidence type="ECO:0000313" key="13">
    <source>
        <dbReference type="EnsemblMetazoa" id="GAUT021969-PA"/>
    </source>
</evidence>
<dbReference type="Pfam" id="PF00113">
    <property type="entry name" value="Enolase_C"/>
    <property type="match status" value="1"/>
</dbReference>
<dbReference type="SMART" id="SM01192">
    <property type="entry name" value="Enolase_C"/>
    <property type="match status" value="1"/>
</dbReference>
<feature type="domain" description="Enolase N-terminal" evidence="12">
    <location>
        <begin position="3"/>
        <end position="110"/>
    </location>
</feature>
<dbReference type="STRING" id="7395.A0A1A9V0N9"/>
<dbReference type="PANTHER" id="PTHR11902:SF1">
    <property type="entry name" value="ENOLASE"/>
    <property type="match status" value="1"/>
</dbReference>
<evidence type="ECO:0000259" key="12">
    <source>
        <dbReference type="SMART" id="SM01193"/>
    </source>
</evidence>